<dbReference type="SMART" id="SM00355">
    <property type="entry name" value="ZnF_C2H2"/>
    <property type="match status" value="3"/>
</dbReference>
<gene>
    <name evidence="4" type="ORF">B4U80_14861</name>
</gene>
<dbReference type="Proteomes" id="UP000288716">
    <property type="component" value="Unassembled WGS sequence"/>
</dbReference>
<feature type="domain" description="C2H2-type" evidence="3">
    <location>
        <begin position="356"/>
        <end position="384"/>
    </location>
</feature>
<dbReference type="OrthoDB" id="10066279at2759"/>
<accession>A0A443SFI6</accession>
<dbReference type="InterPro" id="IPR036236">
    <property type="entry name" value="Znf_C2H2_sf"/>
</dbReference>
<dbReference type="STRING" id="299467.A0A443SFI6"/>
<keyword evidence="1" id="KW-0479">Metal-binding</keyword>
<feature type="domain" description="C2H2-type" evidence="3">
    <location>
        <begin position="326"/>
        <end position="354"/>
    </location>
</feature>
<dbReference type="InterPro" id="IPR013087">
    <property type="entry name" value="Znf_C2H2_type"/>
</dbReference>
<dbReference type="GO" id="GO:0008270">
    <property type="term" value="F:zinc ion binding"/>
    <property type="evidence" value="ECO:0007669"/>
    <property type="project" value="UniProtKB-KW"/>
</dbReference>
<dbReference type="PROSITE" id="PS00028">
    <property type="entry name" value="ZINC_FINGER_C2H2_1"/>
    <property type="match status" value="2"/>
</dbReference>
<evidence type="ECO:0000256" key="2">
    <source>
        <dbReference type="SAM" id="MobiDB-lite"/>
    </source>
</evidence>
<evidence type="ECO:0000256" key="1">
    <source>
        <dbReference type="PROSITE-ProRule" id="PRU00042"/>
    </source>
</evidence>
<feature type="region of interest" description="Disordered" evidence="2">
    <location>
        <begin position="192"/>
        <end position="229"/>
    </location>
</feature>
<dbReference type="PANTHER" id="PTHR21020:SF0">
    <property type="entry name" value="ZINC FINGER PROTEIN 800"/>
    <property type="match status" value="1"/>
</dbReference>
<proteinExistence type="predicted"/>
<dbReference type="Gene3D" id="3.30.160.60">
    <property type="entry name" value="Classic Zinc Finger"/>
    <property type="match status" value="1"/>
</dbReference>
<dbReference type="PROSITE" id="PS50157">
    <property type="entry name" value="ZINC_FINGER_C2H2_2"/>
    <property type="match status" value="3"/>
</dbReference>
<dbReference type="VEuPathDB" id="VectorBase:LDEU005765"/>
<evidence type="ECO:0000313" key="5">
    <source>
        <dbReference type="Proteomes" id="UP000288716"/>
    </source>
</evidence>
<protein>
    <recommendedName>
        <fullName evidence="3">C2H2-type domain-containing protein</fullName>
    </recommendedName>
</protein>
<feature type="compositionally biased region" description="Low complexity" evidence="2">
    <location>
        <begin position="200"/>
        <end position="223"/>
    </location>
</feature>
<keyword evidence="1" id="KW-0863">Zinc-finger</keyword>
<dbReference type="SUPFAM" id="SSF57667">
    <property type="entry name" value="beta-beta-alpha zinc fingers"/>
    <property type="match status" value="1"/>
</dbReference>
<reference evidence="4 5" key="1">
    <citation type="journal article" date="2018" name="Gigascience">
        <title>Genomes of trombidid mites reveal novel predicted allergens and laterally-transferred genes associated with secondary metabolism.</title>
        <authorList>
            <person name="Dong X."/>
            <person name="Chaisiri K."/>
            <person name="Xia D."/>
            <person name="Armstrong S.D."/>
            <person name="Fang Y."/>
            <person name="Donnelly M.J."/>
            <person name="Kadowaki T."/>
            <person name="McGarry J.W."/>
            <person name="Darby A.C."/>
            <person name="Makepeace B.L."/>
        </authorList>
    </citation>
    <scope>NUCLEOTIDE SEQUENCE [LARGE SCALE GENOMIC DNA]</scope>
    <source>
        <strain evidence="4">UoL-UT</strain>
    </source>
</reference>
<dbReference type="InterPro" id="IPR039149">
    <property type="entry name" value="ZNF800"/>
</dbReference>
<comment type="caution">
    <text evidence="4">The sequence shown here is derived from an EMBL/GenBank/DDBJ whole genome shotgun (WGS) entry which is preliminary data.</text>
</comment>
<evidence type="ECO:0000313" key="4">
    <source>
        <dbReference type="EMBL" id="RWS26276.1"/>
    </source>
</evidence>
<feature type="region of interest" description="Disordered" evidence="2">
    <location>
        <begin position="394"/>
        <end position="425"/>
    </location>
</feature>
<feature type="domain" description="C2H2-type" evidence="3">
    <location>
        <begin position="147"/>
        <end position="178"/>
    </location>
</feature>
<keyword evidence="1" id="KW-0862">Zinc</keyword>
<feature type="compositionally biased region" description="Acidic residues" evidence="2">
    <location>
        <begin position="415"/>
        <end position="425"/>
    </location>
</feature>
<organism evidence="4 5">
    <name type="scientific">Leptotrombidium deliense</name>
    <dbReference type="NCBI Taxonomy" id="299467"/>
    <lineage>
        <taxon>Eukaryota</taxon>
        <taxon>Metazoa</taxon>
        <taxon>Ecdysozoa</taxon>
        <taxon>Arthropoda</taxon>
        <taxon>Chelicerata</taxon>
        <taxon>Arachnida</taxon>
        <taxon>Acari</taxon>
        <taxon>Acariformes</taxon>
        <taxon>Trombidiformes</taxon>
        <taxon>Prostigmata</taxon>
        <taxon>Anystina</taxon>
        <taxon>Parasitengona</taxon>
        <taxon>Trombiculoidea</taxon>
        <taxon>Trombiculidae</taxon>
        <taxon>Leptotrombidium</taxon>
    </lineage>
</organism>
<dbReference type="PANTHER" id="PTHR21020">
    <property type="entry name" value="ZINC FINGER PROTEIN 800"/>
    <property type="match status" value="1"/>
</dbReference>
<name>A0A443SFI6_9ACAR</name>
<dbReference type="EMBL" id="NCKV01002906">
    <property type="protein sequence ID" value="RWS26276.1"/>
    <property type="molecule type" value="Genomic_DNA"/>
</dbReference>
<dbReference type="AlphaFoldDB" id="A0A443SFI6"/>
<sequence length="425" mass="48457">MASHRNKNSKELMINENKEKRYLSSVPPLATIERQNSNNGLKLKLKLKPNPKMVPETTSTKKLNKDVPFTETQNSQTNISSLENHSDLRSCCCFSSNCKSNNQQVDISLLREPLNLGKTNVKEILQCVHSGTVEVKDIIFNECDIIYECRVCRNLFRSLANFLSHKRFYCTQHCCEKMILFDSTTIEYEDEPVSNSPVIQTQNTQTRQSNENTSSQTSNSETNCVTQKRKRKSEYQFKLVRIPSNKNAMYQHLVEDNSVPETVSTNRTIDIVGDTTVNNCSIESPEEVTSSKEQSFEKQNILPKISLRIAAKSPLIKTPENLTATVECNMCNSSFSSKKTLRVHMKTIHAFRRMIYPCPFCCMTFKQISNGTRHMSQIHKKNKTQVKSLREVLRARAYPESNETHTTSSSASEYDSSDTEPDDSV</sequence>
<evidence type="ECO:0000259" key="3">
    <source>
        <dbReference type="PROSITE" id="PS50157"/>
    </source>
</evidence>
<keyword evidence="5" id="KW-1185">Reference proteome</keyword>